<feature type="domain" description="PAS" evidence="8">
    <location>
        <begin position="825"/>
        <end position="895"/>
    </location>
</feature>
<feature type="compositionally biased region" description="Basic and acidic residues" evidence="6">
    <location>
        <begin position="295"/>
        <end position="309"/>
    </location>
</feature>
<keyword evidence="9" id="KW-0067">ATP-binding</keyword>
<dbReference type="InterPro" id="IPR036097">
    <property type="entry name" value="HisK_dim/P_sf"/>
</dbReference>
<dbReference type="PROSITE" id="PS50112">
    <property type="entry name" value="PAS"/>
    <property type="match status" value="1"/>
</dbReference>
<evidence type="ECO:0000256" key="1">
    <source>
        <dbReference type="ARBA" id="ARBA00000085"/>
    </source>
</evidence>
<dbReference type="InterPro" id="IPR000014">
    <property type="entry name" value="PAS"/>
</dbReference>
<dbReference type="InterPro" id="IPR005467">
    <property type="entry name" value="His_kinase_dom"/>
</dbReference>
<dbReference type="InterPro" id="IPR013767">
    <property type="entry name" value="PAS_fold"/>
</dbReference>
<dbReference type="InterPro" id="IPR035965">
    <property type="entry name" value="PAS-like_dom_sf"/>
</dbReference>
<dbReference type="Proteomes" id="UP001597101">
    <property type="component" value="Unassembled WGS sequence"/>
</dbReference>
<name>A0ABW3FE31_9HYPH</name>
<keyword evidence="10" id="KW-1185">Reference proteome</keyword>
<evidence type="ECO:0000256" key="2">
    <source>
        <dbReference type="ARBA" id="ARBA00012438"/>
    </source>
</evidence>
<evidence type="ECO:0000256" key="3">
    <source>
        <dbReference type="ARBA" id="ARBA00022553"/>
    </source>
</evidence>
<dbReference type="InterPro" id="IPR004358">
    <property type="entry name" value="Sig_transdc_His_kin-like_C"/>
</dbReference>
<dbReference type="Gene3D" id="3.30.450.20">
    <property type="entry name" value="PAS domain"/>
    <property type="match status" value="1"/>
</dbReference>
<keyword evidence="3" id="KW-0597">Phosphoprotein</keyword>
<feature type="compositionally biased region" description="Basic and acidic residues" evidence="6">
    <location>
        <begin position="727"/>
        <end position="742"/>
    </location>
</feature>
<evidence type="ECO:0000313" key="9">
    <source>
        <dbReference type="EMBL" id="MFD0916174.1"/>
    </source>
</evidence>
<dbReference type="SUPFAM" id="SSF55874">
    <property type="entry name" value="ATPase domain of HSP90 chaperone/DNA topoisomerase II/histidine kinase"/>
    <property type="match status" value="1"/>
</dbReference>
<comment type="caution">
    <text evidence="9">The sequence shown here is derived from an EMBL/GenBank/DDBJ whole genome shotgun (WGS) entry which is preliminary data.</text>
</comment>
<evidence type="ECO:0000256" key="6">
    <source>
        <dbReference type="SAM" id="MobiDB-lite"/>
    </source>
</evidence>
<dbReference type="InterPro" id="IPR003661">
    <property type="entry name" value="HisK_dim/P_dom"/>
</dbReference>
<dbReference type="PANTHER" id="PTHR43047:SF72">
    <property type="entry name" value="OSMOSENSING HISTIDINE PROTEIN KINASE SLN1"/>
    <property type="match status" value="1"/>
</dbReference>
<feature type="region of interest" description="Disordered" evidence="6">
    <location>
        <begin position="225"/>
        <end position="403"/>
    </location>
</feature>
<organism evidence="9 10">
    <name type="scientific">Pseudahrensia aquimaris</name>
    <dbReference type="NCBI Taxonomy" id="744461"/>
    <lineage>
        <taxon>Bacteria</taxon>
        <taxon>Pseudomonadati</taxon>
        <taxon>Pseudomonadota</taxon>
        <taxon>Alphaproteobacteria</taxon>
        <taxon>Hyphomicrobiales</taxon>
        <taxon>Ahrensiaceae</taxon>
        <taxon>Pseudahrensia</taxon>
    </lineage>
</organism>
<dbReference type="SMART" id="SM00091">
    <property type="entry name" value="PAS"/>
    <property type="match status" value="2"/>
</dbReference>
<feature type="region of interest" description="Disordered" evidence="6">
    <location>
        <begin position="595"/>
        <end position="617"/>
    </location>
</feature>
<dbReference type="CDD" id="cd00082">
    <property type="entry name" value="HisKA"/>
    <property type="match status" value="1"/>
</dbReference>
<dbReference type="NCBIfam" id="TIGR00229">
    <property type="entry name" value="sensory_box"/>
    <property type="match status" value="1"/>
</dbReference>
<dbReference type="Pfam" id="PF00989">
    <property type="entry name" value="PAS"/>
    <property type="match status" value="1"/>
</dbReference>
<dbReference type="Gene3D" id="3.30.565.10">
    <property type="entry name" value="Histidine kinase-like ATPase, C-terminal domain"/>
    <property type="match status" value="1"/>
</dbReference>
<evidence type="ECO:0000256" key="4">
    <source>
        <dbReference type="ARBA" id="ARBA00022679"/>
    </source>
</evidence>
<protein>
    <recommendedName>
        <fullName evidence="2">histidine kinase</fullName>
        <ecNumber evidence="2">2.7.13.3</ecNumber>
    </recommendedName>
</protein>
<evidence type="ECO:0000259" key="7">
    <source>
        <dbReference type="PROSITE" id="PS50109"/>
    </source>
</evidence>
<dbReference type="PROSITE" id="PS50109">
    <property type="entry name" value="HIS_KIN"/>
    <property type="match status" value="1"/>
</dbReference>
<dbReference type="Gene3D" id="1.10.287.130">
    <property type="match status" value="1"/>
</dbReference>
<feature type="compositionally biased region" description="Basic and acidic residues" evidence="6">
    <location>
        <begin position="375"/>
        <end position="384"/>
    </location>
</feature>
<dbReference type="SMART" id="SM00387">
    <property type="entry name" value="HATPase_c"/>
    <property type="match status" value="1"/>
</dbReference>
<keyword evidence="4" id="KW-0808">Transferase</keyword>
<accession>A0ABW3FE31</accession>
<feature type="compositionally biased region" description="Basic and acidic residues" evidence="6">
    <location>
        <begin position="248"/>
        <end position="257"/>
    </location>
</feature>
<dbReference type="PRINTS" id="PR00344">
    <property type="entry name" value="BCTRLSENSOR"/>
</dbReference>
<dbReference type="RefSeq" id="WP_377212005.1">
    <property type="nucleotide sequence ID" value="NZ_JBHTJV010000003.1"/>
</dbReference>
<gene>
    <name evidence="9" type="ORF">ACFQ14_07130</name>
</gene>
<dbReference type="InterPro" id="IPR036890">
    <property type="entry name" value="HATPase_C_sf"/>
</dbReference>
<evidence type="ECO:0000256" key="5">
    <source>
        <dbReference type="ARBA" id="ARBA00022777"/>
    </source>
</evidence>
<dbReference type="SMART" id="SM00388">
    <property type="entry name" value="HisKA"/>
    <property type="match status" value="1"/>
</dbReference>
<dbReference type="InterPro" id="IPR003594">
    <property type="entry name" value="HATPase_dom"/>
</dbReference>
<feature type="compositionally biased region" description="Basic and acidic residues" evidence="6">
    <location>
        <begin position="602"/>
        <end position="617"/>
    </location>
</feature>
<feature type="domain" description="Histidine kinase" evidence="7">
    <location>
        <begin position="968"/>
        <end position="1189"/>
    </location>
</feature>
<keyword evidence="5" id="KW-0418">Kinase</keyword>
<feature type="compositionally biased region" description="Low complexity" evidence="6">
    <location>
        <begin position="236"/>
        <end position="247"/>
    </location>
</feature>
<dbReference type="GO" id="GO:0005524">
    <property type="term" value="F:ATP binding"/>
    <property type="evidence" value="ECO:0007669"/>
    <property type="project" value="UniProtKB-KW"/>
</dbReference>
<proteinExistence type="predicted"/>
<dbReference type="EC" id="2.7.13.3" evidence="2"/>
<dbReference type="SUPFAM" id="SSF47384">
    <property type="entry name" value="Homodimeric domain of signal transducing histidine kinase"/>
    <property type="match status" value="1"/>
</dbReference>
<dbReference type="Pfam" id="PF00512">
    <property type="entry name" value="HisKA"/>
    <property type="match status" value="1"/>
</dbReference>
<reference evidence="10" key="1">
    <citation type="journal article" date="2019" name="Int. J. Syst. Evol. Microbiol.">
        <title>The Global Catalogue of Microorganisms (GCM) 10K type strain sequencing project: providing services to taxonomists for standard genome sequencing and annotation.</title>
        <authorList>
            <consortium name="The Broad Institute Genomics Platform"/>
            <consortium name="The Broad Institute Genome Sequencing Center for Infectious Disease"/>
            <person name="Wu L."/>
            <person name="Ma J."/>
        </authorList>
    </citation>
    <scope>NUCLEOTIDE SEQUENCE [LARGE SCALE GENOMIC DNA]</scope>
    <source>
        <strain evidence="10">CCUG 60023</strain>
    </source>
</reference>
<sequence length="1194" mass="128810">MSAKKTSASEFIALPEIRNHLAAPHASVLFSADLNQILWANGHGVGLIGAAGKVDLNNSPATASTMRQIAGAVEKLEDVDRASAAMRIRAGFKTKLLPFTVRMLDLPKTKAQGVLLVTDALSNRRINANETAQATVKSLDGAVHASVVFDDKGTILAASDNYDGLKLTDSLLANLAPELSANGGAAITRPIKSKTMAYPGDASRLLEKPELNLLTLGAPTKLAVPKNKPVAKKAKSTSQKSAAPKAKAVAEPKKEAPAPEAPKVGAFSSKRVKPGESGPGKWYYKQTPAEPAIETVDKPEPAKKSEPKKAATLGKKSLPKAEREKVVPPKPAEEKPKAPVPTKSEETAKRSSSRTFVQKIEKKAPPSPQPETAEVEQKPKEKPRFGLVQDVDNSDVPNLDSEQAIPSTSLSSVADMDDGSDAFRFTTSARPIRFVWSTDAEQRFTSVSRELGQTVGPGFSELEGKSWRQVSNQYAIAQQNEIAALLDKGETWSGKTVLWPIEGSDLRVPIDLAGLPTHDRERKFAGFNGFGIIRTADAMVYVPESETETKEEAPKYGLPKATQMIVRGKGLSSDEENAFNKIGEKLGDASAIGIPTVAPDNNAKRNSETEKPAKQTEEITPSAFVARKVRTPEHDVDTSILARLPIPVLVYRGEDLLFANTNFFATTKYNDLQDLARAGGVDALFGAHVSTVSSHDARIYDKDGESLPVVPNIQRVPWDEHRAMLLTMRKRDPGRDRSDKGNPDTPENSHGPEVHKSSGSRRPVSLVVPSDPVHPKAIPTASGETPSASNVAKPPLLKTPAGIVNNVTPLRPLRKASNAAFGNLDASDLRNILDTASDGVIVLSEEGRVQALNRSAEALFDLNSSDVGDREFADMLAPESRQVMLDYLESVGASGMASVLNDGREVIGLTSKGGLVPLFMTMGKLADGKGRCAVLRDITHWKKVEEELLTARKDAEEANRQKSEFLATVSHEIRTPLNAIIGFSDLMISERLGPIENERYRGYVRDIKTSGKHVLDLVNDLLDITKIEAGQMEMEFASCDLNTVIAETVALTQPQANKNRVIIRTSLSASVPNIVADERSLKQIILNLVSNSIKFTKPGGQVIVSTVYQNTGEVVLRVRDTGVGMSRDDIEVAMQPFTQLAAKPNVRNEGTGLGLPLTKAMVNANRATFNIESEPDSGTLAEVIFPSQRVLADR</sequence>
<evidence type="ECO:0000313" key="10">
    <source>
        <dbReference type="Proteomes" id="UP001597101"/>
    </source>
</evidence>
<feature type="region of interest" description="Disordered" evidence="6">
    <location>
        <begin position="727"/>
        <end position="794"/>
    </location>
</feature>
<dbReference type="CDD" id="cd00130">
    <property type="entry name" value="PAS"/>
    <property type="match status" value="1"/>
</dbReference>
<evidence type="ECO:0000259" key="8">
    <source>
        <dbReference type="PROSITE" id="PS50112"/>
    </source>
</evidence>
<dbReference type="SUPFAM" id="SSF55785">
    <property type="entry name" value="PYP-like sensor domain (PAS domain)"/>
    <property type="match status" value="2"/>
</dbReference>
<comment type="catalytic activity">
    <reaction evidence="1">
        <text>ATP + protein L-histidine = ADP + protein N-phospho-L-histidine.</text>
        <dbReference type="EC" id="2.7.13.3"/>
    </reaction>
</comment>
<keyword evidence="9" id="KW-0547">Nucleotide-binding</keyword>
<dbReference type="EMBL" id="JBHTJV010000003">
    <property type="protein sequence ID" value="MFD0916174.1"/>
    <property type="molecule type" value="Genomic_DNA"/>
</dbReference>
<dbReference type="Pfam" id="PF02518">
    <property type="entry name" value="HATPase_c"/>
    <property type="match status" value="1"/>
</dbReference>
<dbReference type="PANTHER" id="PTHR43047">
    <property type="entry name" value="TWO-COMPONENT HISTIDINE PROTEIN KINASE"/>
    <property type="match status" value="1"/>
</dbReference>
<feature type="compositionally biased region" description="Basic and acidic residues" evidence="6">
    <location>
        <begin position="319"/>
        <end position="349"/>
    </location>
</feature>